<dbReference type="SUPFAM" id="SSF81901">
    <property type="entry name" value="HCP-like"/>
    <property type="match status" value="1"/>
</dbReference>
<comment type="caution">
    <text evidence="1">The sequence shown here is derived from an EMBL/GenBank/DDBJ whole genome shotgun (WGS) entry which is preliminary data.</text>
</comment>
<dbReference type="EMBL" id="QKYT01000019">
    <property type="protein sequence ID" value="RIA98189.1"/>
    <property type="molecule type" value="Genomic_DNA"/>
</dbReference>
<dbReference type="PANTHER" id="PTHR43628">
    <property type="entry name" value="ACTIVATOR OF C KINASE PROTEIN 1-RELATED"/>
    <property type="match status" value="1"/>
</dbReference>
<proteinExistence type="predicted"/>
<dbReference type="Gene3D" id="1.25.40.10">
    <property type="entry name" value="Tetratricopeptide repeat domain"/>
    <property type="match status" value="1"/>
</dbReference>
<name>A0A397TLD3_9GLOM</name>
<sequence>MINLGDCYENGIGTSVDKQKAFELYQKAADLGDASGVNYLGVCYKNGIGTSIDIQKAFELYQKAADLGDSAAQYNLAMIGNQDNLNENKKKKNKIDLSYHINELRGEVFEGYRSTGPNNGIGVFNELGCESNKLISDKMFGA</sequence>
<accession>A0A397TLD3</accession>
<gene>
    <name evidence="1" type="ORF">C1645_813042</name>
</gene>
<dbReference type="InterPro" id="IPR006597">
    <property type="entry name" value="Sel1-like"/>
</dbReference>
<dbReference type="InterPro" id="IPR011990">
    <property type="entry name" value="TPR-like_helical_dom_sf"/>
</dbReference>
<protein>
    <recommendedName>
        <fullName evidence="3">HCP-like protein</fullName>
    </recommendedName>
</protein>
<reference evidence="1 2" key="1">
    <citation type="submission" date="2018-06" db="EMBL/GenBank/DDBJ databases">
        <title>Comparative genomics reveals the genomic features of Rhizophagus irregularis, R. cerebriforme, R. diaphanum and Gigaspora rosea, and their symbiotic lifestyle signature.</title>
        <authorList>
            <person name="Morin E."/>
            <person name="San Clemente H."/>
            <person name="Chen E.C.H."/>
            <person name="De La Providencia I."/>
            <person name="Hainaut M."/>
            <person name="Kuo A."/>
            <person name="Kohler A."/>
            <person name="Murat C."/>
            <person name="Tang N."/>
            <person name="Roy S."/>
            <person name="Loubradou J."/>
            <person name="Henrissat B."/>
            <person name="Grigoriev I.V."/>
            <person name="Corradi N."/>
            <person name="Roux C."/>
            <person name="Martin F.M."/>
        </authorList>
    </citation>
    <scope>NUCLEOTIDE SEQUENCE [LARGE SCALE GENOMIC DNA]</scope>
    <source>
        <strain evidence="1 2">DAOM 227022</strain>
    </source>
</reference>
<dbReference type="Proteomes" id="UP000265703">
    <property type="component" value="Unassembled WGS sequence"/>
</dbReference>
<keyword evidence="2" id="KW-1185">Reference proteome</keyword>
<dbReference type="SMART" id="SM00671">
    <property type="entry name" value="SEL1"/>
    <property type="match status" value="2"/>
</dbReference>
<organism evidence="1 2">
    <name type="scientific">Glomus cerebriforme</name>
    <dbReference type="NCBI Taxonomy" id="658196"/>
    <lineage>
        <taxon>Eukaryota</taxon>
        <taxon>Fungi</taxon>
        <taxon>Fungi incertae sedis</taxon>
        <taxon>Mucoromycota</taxon>
        <taxon>Glomeromycotina</taxon>
        <taxon>Glomeromycetes</taxon>
        <taxon>Glomerales</taxon>
        <taxon>Glomeraceae</taxon>
        <taxon>Glomus</taxon>
    </lineage>
</organism>
<dbReference type="PANTHER" id="PTHR43628:SF1">
    <property type="entry name" value="CHITIN SYNTHASE REGULATORY FACTOR 2-RELATED"/>
    <property type="match status" value="1"/>
</dbReference>
<dbReference type="InterPro" id="IPR052945">
    <property type="entry name" value="Mitotic_Regulator"/>
</dbReference>
<evidence type="ECO:0000313" key="2">
    <source>
        <dbReference type="Proteomes" id="UP000265703"/>
    </source>
</evidence>
<evidence type="ECO:0008006" key="3">
    <source>
        <dbReference type="Google" id="ProtNLM"/>
    </source>
</evidence>
<dbReference type="OrthoDB" id="2384430at2759"/>
<dbReference type="AlphaFoldDB" id="A0A397TLD3"/>
<dbReference type="Pfam" id="PF08238">
    <property type="entry name" value="Sel1"/>
    <property type="match status" value="3"/>
</dbReference>
<evidence type="ECO:0000313" key="1">
    <source>
        <dbReference type="EMBL" id="RIA98189.1"/>
    </source>
</evidence>